<accession>K9FRG1</accession>
<reference evidence="2" key="1">
    <citation type="journal article" date="2012" name="BMC Genomics">
        <title>Genome sequence of the necrotrophic fungus Penicillium digitatum, the main postharvest pathogen of citrus.</title>
        <authorList>
            <person name="Marcet-Houben M."/>
            <person name="Ballester A.-R."/>
            <person name="de la Fuente B."/>
            <person name="Harries E."/>
            <person name="Marcos J.F."/>
            <person name="Gonzalez-Candelas L."/>
            <person name="Gabaldon T."/>
        </authorList>
    </citation>
    <scope>NUCLEOTIDE SEQUENCE [LARGE SCALE GENOMIC DNA]</scope>
    <source>
        <strain evidence="2">PHI26 / CECT 20796</strain>
    </source>
</reference>
<sequence length="92" mass="10580">MCWARIKQSHPLRRLRSIRLSDSADVQRQIEKSRQLFLVHAQSKIAPQSLDGARIIRLCRMKWSVFGIQGRRRCASPSISTICTRCTRASTV</sequence>
<dbReference type="Proteomes" id="UP000009882">
    <property type="component" value="Unassembled WGS sequence"/>
</dbReference>
<evidence type="ECO:0000313" key="1">
    <source>
        <dbReference type="EMBL" id="EKV10992.1"/>
    </source>
</evidence>
<dbReference type="HOGENOM" id="CLU_2413973_0_0_1"/>
<keyword evidence="2" id="KW-1185">Reference proteome</keyword>
<organism evidence="1 2">
    <name type="scientific">Penicillium digitatum (strain PHI26 / CECT 20796)</name>
    <name type="common">Green mold</name>
    <dbReference type="NCBI Taxonomy" id="1170229"/>
    <lineage>
        <taxon>Eukaryota</taxon>
        <taxon>Fungi</taxon>
        <taxon>Dikarya</taxon>
        <taxon>Ascomycota</taxon>
        <taxon>Pezizomycotina</taxon>
        <taxon>Eurotiomycetes</taxon>
        <taxon>Eurotiomycetidae</taxon>
        <taxon>Eurotiales</taxon>
        <taxon>Aspergillaceae</taxon>
        <taxon>Penicillium</taxon>
    </lineage>
</organism>
<evidence type="ECO:0000313" key="2">
    <source>
        <dbReference type="Proteomes" id="UP000009882"/>
    </source>
</evidence>
<protein>
    <submittedName>
        <fullName evidence="1">Uncharacterized protein</fullName>
    </submittedName>
</protein>
<proteinExistence type="predicted"/>
<comment type="caution">
    <text evidence="1">The sequence shown here is derived from an EMBL/GenBank/DDBJ whole genome shotgun (WGS) entry which is preliminary data.</text>
</comment>
<dbReference type="AlphaFoldDB" id="K9FRG1"/>
<dbReference type="InParanoid" id="K9FRG1"/>
<dbReference type="EMBL" id="AKCT01000215">
    <property type="protein sequence ID" value="EKV10992.1"/>
    <property type="molecule type" value="Genomic_DNA"/>
</dbReference>
<name>K9FRG1_PEND2</name>
<gene>
    <name evidence="1" type="ORF">PDIG_53100</name>
</gene>